<dbReference type="Proteomes" id="UP001168642">
    <property type="component" value="Unassembled WGS sequence"/>
</dbReference>
<evidence type="ECO:0000259" key="1">
    <source>
        <dbReference type="Pfam" id="PF00535"/>
    </source>
</evidence>
<evidence type="ECO:0000313" key="2">
    <source>
        <dbReference type="EMBL" id="MDO3695434.1"/>
    </source>
</evidence>
<feature type="domain" description="Glycosyltransferase 2-like" evidence="1">
    <location>
        <begin position="7"/>
        <end position="151"/>
    </location>
</feature>
<dbReference type="PANTHER" id="PTHR48090:SF7">
    <property type="entry name" value="RFBJ PROTEIN"/>
    <property type="match status" value="1"/>
</dbReference>
<evidence type="ECO:0000313" key="3">
    <source>
        <dbReference type="Proteomes" id="UP001168642"/>
    </source>
</evidence>
<keyword evidence="3" id="KW-1185">Reference proteome</keyword>
<sequence>MNNTIAVIIPAYNEEQSIAHVIHDIPKDIANYIIVVNNNSTDNTEQVAKKAGATVLLETQKGYGYACLKGLDYIAKNNINPNIVVFLDGDYSDYPEEMIDLVTPIIEQNYDFVIGSRHQQGREKNSMTPQQIFGNWLASSLMKIIFNAKFTDLGPFRAIKYNSLLKLNMQDKTYGWTIEMQLKALKQKINYLEVPVRYKKRIGVSKVSGTIKGTIFAGIKILSWIFKYSFK</sequence>
<dbReference type="RefSeq" id="WP_302884695.1">
    <property type="nucleotide sequence ID" value="NZ_JAUMIT010000005.1"/>
</dbReference>
<proteinExistence type="predicted"/>
<reference evidence="2" key="1">
    <citation type="submission" date="2023-07" db="EMBL/GenBank/DDBJ databases">
        <title>Wenyingzhuangia sp. chi5 genome sequencing and assembly.</title>
        <authorList>
            <person name="Park S."/>
        </authorList>
    </citation>
    <scope>NUCLEOTIDE SEQUENCE</scope>
    <source>
        <strain evidence="2">Chi5</strain>
    </source>
</reference>
<dbReference type="SUPFAM" id="SSF53448">
    <property type="entry name" value="Nucleotide-diphospho-sugar transferases"/>
    <property type="match status" value="1"/>
</dbReference>
<comment type="caution">
    <text evidence="2">The sequence shown here is derived from an EMBL/GenBank/DDBJ whole genome shotgun (WGS) entry which is preliminary data.</text>
</comment>
<dbReference type="InterPro" id="IPR050256">
    <property type="entry name" value="Glycosyltransferase_2"/>
</dbReference>
<organism evidence="2 3">
    <name type="scientific">Wenyingzhuangia gilva</name>
    <dbReference type="NCBI Taxonomy" id="3057677"/>
    <lineage>
        <taxon>Bacteria</taxon>
        <taxon>Pseudomonadati</taxon>
        <taxon>Bacteroidota</taxon>
        <taxon>Flavobacteriia</taxon>
        <taxon>Flavobacteriales</taxon>
        <taxon>Flavobacteriaceae</taxon>
        <taxon>Wenyingzhuangia</taxon>
    </lineage>
</organism>
<protein>
    <submittedName>
        <fullName evidence="2">Glycosyltransferase family 2 protein</fullName>
    </submittedName>
</protein>
<accession>A0ABT8VTX3</accession>
<dbReference type="PANTHER" id="PTHR48090">
    <property type="entry name" value="UNDECAPRENYL-PHOSPHATE 4-DEOXY-4-FORMAMIDO-L-ARABINOSE TRANSFERASE-RELATED"/>
    <property type="match status" value="1"/>
</dbReference>
<dbReference type="InterPro" id="IPR029044">
    <property type="entry name" value="Nucleotide-diphossugar_trans"/>
</dbReference>
<name>A0ABT8VTX3_9FLAO</name>
<dbReference type="CDD" id="cd04179">
    <property type="entry name" value="DPM_DPG-synthase_like"/>
    <property type="match status" value="1"/>
</dbReference>
<dbReference type="EMBL" id="JAUMIT010000005">
    <property type="protein sequence ID" value="MDO3695434.1"/>
    <property type="molecule type" value="Genomic_DNA"/>
</dbReference>
<dbReference type="Pfam" id="PF00535">
    <property type="entry name" value="Glycos_transf_2"/>
    <property type="match status" value="1"/>
</dbReference>
<dbReference type="Gene3D" id="3.90.550.10">
    <property type="entry name" value="Spore Coat Polysaccharide Biosynthesis Protein SpsA, Chain A"/>
    <property type="match status" value="1"/>
</dbReference>
<dbReference type="InterPro" id="IPR001173">
    <property type="entry name" value="Glyco_trans_2-like"/>
</dbReference>
<gene>
    <name evidence="2" type="ORF">QVZ41_11345</name>
</gene>